<keyword evidence="4 8" id="KW-0812">Transmembrane</keyword>
<keyword evidence="3" id="KW-1003">Cell membrane</keyword>
<feature type="transmembrane region" description="Helical" evidence="8">
    <location>
        <begin position="168"/>
        <end position="194"/>
    </location>
</feature>
<dbReference type="AlphaFoldDB" id="A0A0B1ZM30"/>
<evidence type="ECO:0000256" key="8">
    <source>
        <dbReference type="SAM" id="Phobius"/>
    </source>
</evidence>
<evidence type="ECO:0000313" key="10">
    <source>
        <dbReference type="Proteomes" id="UP000031057"/>
    </source>
</evidence>
<dbReference type="CDD" id="cd06173">
    <property type="entry name" value="MFS_MefA_like"/>
    <property type="match status" value="1"/>
</dbReference>
<sequence length="550" mass="58354">MSARVRLSDPLRRSPAFRSLWAAGLLANLGQLIQNVGAAWEMTRLTDSIEMVALVQSAGMLPMMLLTLPSGALADMVDKRKVALFGLSFACLCAASLTIAIIAGVGSPALLLGSCVLIGTGVALYAPAMQSSVPEQVESAHLPSAIALNSISYNIARSLGPALGGLLLAAFGAAAAFGSNALLYLPMILAAVLWKRPVKPSRLPPETMWRAVISGMRYALHSPPIRSSLVRTFCAGCAGSSVMALLPLVAKDLLGGESFIYGLLLGSYGVGAIIGAFFVERVRSGQSTETAIRGLLAAAGVAVVVLATSRLLFLSCCALAAFGAAWMLTNSLSSVCIQLSAPRWVAARAVSTYTCSVTAGMTLGAAFWGKVASHLGLREALLCSAFAIGVCILIGLGLRMPDVFVPAQDSHSPSDLPEIELAVTERSGPVVIEIDYRVATDNARSFYNAMTAVRSARMRSGAFGWSLARHLADRELWTERYHCPTWGDYLRQRSRLTEEDIVAQQKVEGFVIDDVPGLRVRRMLERPLGSVRQDAETPDTMDGEVALITP</sequence>
<dbReference type="PANTHER" id="PTHR23513">
    <property type="entry name" value="INTEGRAL MEMBRANE EFFLUX PROTEIN-RELATED"/>
    <property type="match status" value="1"/>
</dbReference>
<organism evidence="9 10">
    <name type="scientific">Novosphingobium malaysiense</name>
    <dbReference type="NCBI Taxonomy" id="1348853"/>
    <lineage>
        <taxon>Bacteria</taxon>
        <taxon>Pseudomonadati</taxon>
        <taxon>Pseudomonadota</taxon>
        <taxon>Alphaproteobacteria</taxon>
        <taxon>Sphingomonadales</taxon>
        <taxon>Sphingomonadaceae</taxon>
        <taxon>Novosphingobium</taxon>
    </lineage>
</organism>
<evidence type="ECO:0000256" key="4">
    <source>
        <dbReference type="ARBA" id="ARBA00022692"/>
    </source>
</evidence>
<dbReference type="Pfam" id="PF05977">
    <property type="entry name" value="MFS_3"/>
    <property type="match status" value="1"/>
</dbReference>
<dbReference type="InterPro" id="IPR036259">
    <property type="entry name" value="MFS_trans_sf"/>
</dbReference>
<evidence type="ECO:0000256" key="5">
    <source>
        <dbReference type="ARBA" id="ARBA00022989"/>
    </source>
</evidence>
<comment type="subcellular location">
    <subcellularLocation>
        <location evidence="1">Cell membrane</location>
        <topology evidence="1">Multi-pass membrane protein</topology>
    </subcellularLocation>
</comment>
<dbReference type="EMBL" id="JTDI01000005">
    <property type="protein sequence ID" value="KHK90394.1"/>
    <property type="molecule type" value="Genomic_DNA"/>
</dbReference>
<feature type="transmembrane region" description="Helical" evidence="8">
    <location>
        <begin position="259"/>
        <end position="279"/>
    </location>
</feature>
<dbReference type="InterPro" id="IPR010290">
    <property type="entry name" value="TM_effector"/>
</dbReference>
<dbReference type="SUPFAM" id="SSF103473">
    <property type="entry name" value="MFS general substrate transporter"/>
    <property type="match status" value="1"/>
</dbReference>
<evidence type="ECO:0000256" key="6">
    <source>
        <dbReference type="ARBA" id="ARBA00023136"/>
    </source>
</evidence>
<evidence type="ECO:0000256" key="3">
    <source>
        <dbReference type="ARBA" id="ARBA00022475"/>
    </source>
</evidence>
<feature type="transmembrane region" description="Helical" evidence="8">
    <location>
        <begin position="20"/>
        <end position="40"/>
    </location>
</feature>
<dbReference type="Proteomes" id="UP000031057">
    <property type="component" value="Unassembled WGS sequence"/>
</dbReference>
<evidence type="ECO:0000256" key="1">
    <source>
        <dbReference type="ARBA" id="ARBA00004651"/>
    </source>
</evidence>
<comment type="caution">
    <text evidence="9">The sequence shown here is derived from an EMBL/GenBank/DDBJ whole genome shotgun (WGS) entry which is preliminary data.</text>
</comment>
<protein>
    <recommendedName>
        <fullName evidence="11">MFS transporter</fullName>
    </recommendedName>
</protein>
<dbReference type="RefSeq" id="WP_039286674.1">
    <property type="nucleotide sequence ID" value="NZ_JTDI01000005.1"/>
</dbReference>
<dbReference type="STRING" id="1348853.LK12_17555"/>
<accession>A0A0B1ZM30</accession>
<dbReference type="GO" id="GO:0005886">
    <property type="term" value="C:plasma membrane"/>
    <property type="evidence" value="ECO:0007669"/>
    <property type="project" value="UniProtKB-SubCell"/>
</dbReference>
<feature type="transmembrane region" description="Helical" evidence="8">
    <location>
        <begin position="82"/>
        <end position="103"/>
    </location>
</feature>
<feature type="region of interest" description="Disordered" evidence="7">
    <location>
        <begin position="531"/>
        <end position="550"/>
    </location>
</feature>
<gene>
    <name evidence="9" type="ORF">LK12_17555</name>
</gene>
<evidence type="ECO:0000313" key="9">
    <source>
        <dbReference type="EMBL" id="KHK90394.1"/>
    </source>
</evidence>
<name>A0A0B1ZM30_9SPHN</name>
<feature type="transmembrane region" description="Helical" evidence="8">
    <location>
        <begin position="344"/>
        <end position="368"/>
    </location>
</feature>
<evidence type="ECO:0000256" key="7">
    <source>
        <dbReference type="SAM" id="MobiDB-lite"/>
    </source>
</evidence>
<reference evidence="9 10" key="1">
    <citation type="submission" date="2014-10" db="EMBL/GenBank/DDBJ databases">
        <title>Genome sequence of Novosphingobium malaysiense MUSC 273(T).</title>
        <authorList>
            <person name="Lee L.-H."/>
        </authorList>
    </citation>
    <scope>NUCLEOTIDE SEQUENCE [LARGE SCALE GENOMIC DNA]</scope>
    <source>
        <strain evidence="9 10">MUSC 273</strain>
    </source>
</reference>
<feature type="transmembrane region" description="Helical" evidence="8">
    <location>
        <begin position="229"/>
        <end position="247"/>
    </location>
</feature>
<evidence type="ECO:0008006" key="11">
    <source>
        <dbReference type="Google" id="ProtNLM"/>
    </source>
</evidence>
<keyword evidence="5 8" id="KW-1133">Transmembrane helix</keyword>
<feature type="transmembrane region" description="Helical" evidence="8">
    <location>
        <begin position="52"/>
        <end position="70"/>
    </location>
</feature>
<feature type="transmembrane region" description="Helical" evidence="8">
    <location>
        <begin position="291"/>
        <end position="324"/>
    </location>
</feature>
<feature type="transmembrane region" description="Helical" evidence="8">
    <location>
        <begin position="380"/>
        <end position="398"/>
    </location>
</feature>
<keyword evidence="10" id="KW-1185">Reference proteome</keyword>
<dbReference type="OrthoDB" id="9809918at2"/>
<keyword evidence="2" id="KW-0813">Transport</keyword>
<dbReference type="Gene3D" id="1.20.1250.20">
    <property type="entry name" value="MFS general substrate transporter like domains"/>
    <property type="match status" value="1"/>
</dbReference>
<proteinExistence type="predicted"/>
<dbReference type="PANTHER" id="PTHR23513:SF11">
    <property type="entry name" value="STAPHYLOFERRIN A TRANSPORTER"/>
    <property type="match status" value="1"/>
</dbReference>
<keyword evidence="6 8" id="KW-0472">Membrane</keyword>
<evidence type="ECO:0000256" key="2">
    <source>
        <dbReference type="ARBA" id="ARBA00022448"/>
    </source>
</evidence>